<dbReference type="CDD" id="cd00041">
    <property type="entry name" value="CUB"/>
    <property type="match status" value="1"/>
</dbReference>
<dbReference type="InterPro" id="IPR000859">
    <property type="entry name" value="CUB_dom"/>
</dbReference>
<evidence type="ECO:0000259" key="5">
    <source>
        <dbReference type="PROSITE" id="PS01180"/>
    </source>
</evidence>
<dbReference type="Proteomes" id="UP000835052">
    <property type="component" value="Unassembled WGS sequence"/>
</dbReference>
<feature type="signal peptide" evidence="4">
    <location>
        <begin position="1"/>
        <end position="19"/>
    </location>
</feature>
<accession>A0A8S1GUB5</accession>
<reference evidence="6" key="1">
    <citation type="submission" date="2020-10" db="EMBL/GenBank/DDBJ databases">
        <authorList>
            <person name="Kikuchi T."/>
        </authorList>
    </citation>
    <scope>NUCLEOTIDE SEQUENCE</scope>
    <source>
        <strain evidence="6">NKZ352</strain>
    </source>
</reference>
<keyword evidence="3" id="KW-1133">Transmembrane helix</keyword>
<evidence type="ECO:0000256" key="4">
    <source>
        <dbReference type="SAM" id="SignalP"/>
    </source>
</evidence>
<proteinExistence type="predicted"/>
<evidence type="ECO:0000313" key="6">
    <source>
        <dbReference type="EMBL" id="CAD6186965.1"/>
    </source>
</evidence>
<dbReference type="OrthoDB" id="10063988at2759"/>
<feature type="transmembrane region" description="Helical" evidence="3">
    <location>
        <begin position="155"/>
        <end position="176"/>
    </location>
</feature>
<evidence type="ECO:0000256" key="2">
    <source>
        <dbReference type="PROSITE-ProRule" id="PRU00059"/>
    </source>
</evidence>
<dbReference type="SUPFAM" id="SSF49854">
    <property type="entry name" value="Spermadhesin, CUB domain"/>
    <property type="match status" value="1"/>
</dbReference>
<comment type="caution">
    <text evidence="2">Lacks conserved residue(s) required for the propagation of feature annotation.</text>
</comment>
<dbReference type="Pfam" id="PF00431">
    <property type="entry name" value="CUB"/>
    <property type="match status" value="1"/>
</dbReference>
<keyword evidence="3" id="KW-0812">Transmembrane</keyword>
<dbReference type="EMBL" id="CAJGYM010000005">
    <property type="protein sequence ID" value="CAD6186965.1"/>
    <property type="molecule type" value="Genomic_DNA"/>
</dbReference>
<dbReference type="InterPro" id="IPR035914">
    <property type="entry name" value="Sperma_CUB_dom_sf"/>
</dbReference>
<dbReference type="Gene3D" id="2.60.120.290">
    <property type="entry name" value="Spermadhesin, CUB domain"/>
    <property type="match status" value="1"/>
</dbReference>
<comment type="caution">
    <text evidence="6">The sequence shown here is derived from an EMBL/GenBank/DDBJ whole genome shotgun (WGS) entry which is preliminary data.</text>
</comment>
<dbReference type="SMART" id="SM00042">
    <property type="entry name" value="CUB"/>
    <property type="match status" value="1"/>
</dbReference>
<evidence type="ECO:0000313" key="7">
    <source>
        <dbReference type="Proteomes" id="UP000835052"/>
    </source>
</evidence>
<dbReference type="PROSITE" id="PS01180">
    <property type="entry name" value="CUB"/>
    <property type="match status" value="1"/>
</dbReference>
<sequence length="207" mass="23781">MNLLQLLLPIYVFFQTVSSRCDCMHKIVLLHSPEDYRIISSPDYPRTYCGNLDCLWRVVAPDNTSKVYFYADNLDLRDDIDQIVFYDHKFLIESDNVTESYSCTGERLCRYASTAQYLTIRFKTGGGEIDNYGFQGTVSAREKPSYALMAAVHKYLLPLTVLAVMLLGVIVSIVCCRRTVEADYQPHYKHEHHEEIVEDGSDKLLQS</sequence>
<evidence type="ECO:0000256" key="3">
    <source>
        <dbReference type="SAM" id="Phobius"/>
    </source>
</evidence>
<dbReference type="PANTHER" id="PTHR39385:SF2">
    <property type="entry name" value="SLIT-LIKE 3 PROTEIN"/>
    <property type="match status" value="1"/>
</dbReference>
<dbReference type="PANTHER" id="PTHR39385">
    <property type="entry name" value="PROTEIN CBG20422"/>
    <property type="match status" value="1"/>
</dbReference>
<keyword evidence="1" id="KW-1015">Disulfide bond</keyword>
<protein>
    <recommendedName>
        <fullName evidence="5">CUB domain-containing protein</fullName>
    </recommendedName>
</protein>
<keyword evidence="4" id="KW-0732">Signal</keyword>
<keyword evidence="3" id="KW-0472">Membrane</keyword>
<feature type="chain" id="PRO_5035791787" description="CUB domain-containing protein" evidence="4">
    <location>
        <begin position="20"/>
        <end position="207"/>
    </location>
</feature>
<evidence type="ECO:0000256" key="1">
    <source>
        <dbReference type="ARBA" id="ARBA00023157"/>
    </source>
</evidence>
<keyword evidence="7" id="KW-1185">Reference proteome</keyword>
<organism evidence="6 7">
    <name type="scientific">Caenorhabditis auriculariae</name>
    <dbReference type="NCBI Taxonomy" id="2777116"/>
    <lineage>
        <taxon>Eukaryota</taxon>
        <taxon>Metazoa</taxon>
        <taxon>Ecdysozoa</taxon>
        <taxon>Nematoda</taxon>
        <taxon>Chromadorea</taxon>
        <taxon>Rhabditida</taxon>
        <taxon>Rhabditina</taxon>
        <taxon>Rhabditomorpha</taxon>
        <taxon>Rhabditoidea</taxon>
        <taxon>Rhabditidae</taxon>
        <taxon>Peloderinae</taxon>
        <taxon>Caenorhabditis</taxon>
    </lineage>
</organism>
<name>A0A8S1GUB5_9PELO</name>
<dbReference type="AlphaFoldDB" id="A0A8S1GUB5"/>
<feature type="domain" description="CUB" evidence="5">
    <location>
        <begin position="23"/>
        <end position="141"/>
    </location>
</feature>
<gene>
    <name evidence="6" type="ORF">CAUJ_LOCUS2884</name>
</gene>